<dbReference type="Pfam" id="PF01694">
    <property type="entry name" value="Rhomboid"/>
    <property type="match status" value="1"/>
</dbReference>
<dbReference type="Proteomes" id="UP000824988">
    <property type="component" value="Chromosome"/>
</dbReference>
<evidence type="ECO:0000313" key="3">
    <source>
        <dbReference type="EMBL" id="BBL70903.1"/>
    </source>
</evidence>
<keyword evidence="1" id="KW-0472">Membrane</keyword>
<keyword evidence="1" id="KW-1133">Transmembrane helix</keyword>
<proteinExistence type="predicted"/>
<feature type="transmembrane region" description="Helical" evidence="1">
    <location>
        <begin position="12"/>
        <end position="31"/>
    </location>
</feature>
<keyword evidence="3" id="KW-0378">Hydrolase</keyword>
<feature type="domain" description="Peptidase S54 rhomboid" evidence="2">
    <location>
        <begin position="82"/>
        <end position="231"/>
    </location>
</feature>
<evidence type="ECO:0000256" key="1">
    <source>
        <dbReference type="SAM" id="Phobius"/>
    </source>
</evidence>
<accession>A0A8D5AGY9</accession>
<keyword evidence="4" id="KW-1185">Reference proteome</keyword>
<dbReference type="GO" id="GO:0006508">
    <property type="term" value="P:proteolysis"/>
    <property type="evidence" value="ECO:0007669"/>
    <property type="project" value="UniProtKB-KW"/>
</dbReference>
<organism evidence="3 4">
    <name type="scientific">Methylogaea oryzae</name>
    <dbReference type="NCBI Taxonomy" id="1295382"/>
    <lineage>
        <taxon>Bacteria</taxon>
        <taxon>Pseudomonadati</taxon>
        <taxon>Pseudomonadota</taxon>
        <taxon>Gammaproteobacteria</taxon>
        <taxon>Methylococcales</taxon>
        <taxon>Methylococcaceae</taxon>
        <taxon>Methylogaea</taxon>
    </lineage>
</organism>
<dbReference type="GO" id="GO:0004252">
    <property type="term" value="F:serine-type endopeptidase activity"/>
    <property type="evidence" value="ECO:0007669"/>
    <property type="project" value="InterPro"/>
</dbReference>
<keyword evidence="1" id="KW-0812">Transmembrane</keyword>
<feature type="transmembrane region" description="Helical" evidence="1">
    <location>
        <begin position="143"/>
        <end position="162"/>
    </location>
</feature>
<dbReference type="KEGG" id="moz:MoryE10_15090"/>
<reference evidence="3" key="1">
    <citation type="submission" date="2019-06" db="EMBL/GenBank/DDBJ databases">
        <title>Complete genome sequence of Methylogaea oryzae strain JCM16910.</title>
        <authorList>
            <person name="Asakawa S."/>
        </authorList>
    </citation>
    <scope>NUCLEOTIDE SEQUENCE</scope>
    <source>
        <strain evidence="3">E10</strain>
    </source>
</reference>
<dbReference type="AlphaFoldDB" id="A0A8D5AGY9"/>
<feature type="transmembrane region" description="Helical" evidence="1">
    <location>
        <begin position="119"/>
        <end position="137"/>
    </location>
</feature>
<protein>
    <submittedName>
        <fullName evidence="3">Rhomboid family intramembrane serine protease</fullName>
    </submittedName>
</protein>
<evidence type="ECO:0000313" key="4">
    <source>
        <dbReference type="Proteomes" id="UP000824988"/>
    </source>
</evidence>
<dbReference type="FunFam" id="1.20.1540.10:FF:000027">
    <property type="entry name" value="Rhomboid family intramembrane serine protease"/>
    <property type="match status" value="1"/>
</dbReference>
<sequence>MLPLRDLNPTIHTPVATWGVIGLNALAWVFIQGMGMDAPMAESLCRYGLIPADLFGTAPLDAAIPVTENLACTLENSHPLPTLLSHMFMHGGWFHIITNMWFLYIFGDNVEDAMGPVRFIVFYLLCGLAAAVTQLMADSNALIPMVGASGAIGGVLGAYARLYPQVRVVTLVPIGFYFTQLELPAIAMLGYWFFLQLAGGIPALAGAGGGVAFWAHIGGFLAGLVLVGLLRRPDEA</sequence>
<gene>
    <name evidence="3" type="ORF">MoryE10_15090</name>
</gene>
<dbReference type="InterPro" id="IPR022764">
    <property type="entry name" value="Peptidase_S54_rhomboid_dom"/>
</dbReference>
<feature type="transmembrane region" description="Helical" evidence="1">
    <location>
        <begin position="87"/>
        <end position="107"/>
    </location>
</feature>
<dbReference type="EMBL" id="AP019782">
    <property type="protein sequence ID" value="BBL70903.1"/>
    <property type="molecule type" value="Genomic_DNA"/>
</dbReference>
<dbReference type="PANTHER" id="PTHR43731:SF26">
    <property type="entry name" value="RHOMBOID-LIKE PROTEIN 10, CHLOROPLASTIC"/>
    <property type="match status" value="1"/>
</dbReference>
<dbReference type="PANTHER" id="PTHR43731">
    <property type="entry name" value="RHOMBOID PROTEASE"/>
    <property type="match status" value="1"/>
</dbReference>
<dbReference type="RefSeq" id="WP_221048706.1">
    <property type="nucleotide sequence ID" value="NZ_AP019782.1"/>
</dbReference>
<dbReference type="GO" id="GO:0016020">
    <property type="term" value="C:membrane"/>
    <property type="evidence" value="ECO:0007669"/>
    <property type="project" value="InterPro"/>
</dbReference>
<keyword evidence="3" id="KW-0645">Protease</keyword>
<feature type="transmembrane region" description="Helical" evidence="1">
    <location>
        <begin position="211"/>
        <end position="230"/>
    </location>
</feature>
<dbReference type="InterPro" id="IPR050925">
    <property type="entry name" value="Rhomboid_protease_S54"/>
</dbReference>
<name>A0A8D5AGY9_9GAMM</name>
<evidence type="ECO:0000259" key="2">
    <source>
        <dbReference type="Pfam" id="PF01694"/>
    </source>
</evidence>